<protein>
    <recommendedName>
        <fullName evidence="3 8">Thiazole synthase</fullName>
        <ecNumber evidence="3 8">2.8.1.10</ecNumber>
    </recommendedName>
</protein>
<feature type="active site" description="Schiff-base intermediate with DXP" evidence="8">
    <location>
        <position position="115"/>
    </location>
</feature>
<keyword evidence="11" id="KW-1185">Reference proteome</keyword>
<feature type="binding site" evidence="8">
    <location>
        <position position="176"/>
    </location>
    <ligand>
        <name>1-deoxy-D-xylulose 5-phosphate</name>
        <dbReference type="ChEBI" id="CHEBI:57792"/>
    </ligand>
</feature>
<dbReference type="SUPFAM" id="SSF110399">
    <property type="entry name" value="ThiG-like"/>
    <property type="match status" value="1"/>
</dbReference>
<comment type="subcellular location">
    <subcellularLocation>
        <location evidence="8">Cytoplasm</location>
    </subcellularLocation>
</comment>
<keyword evidence="8" id="KW-0963">Cytoplasm</keyword>
<keyword evidence="4 8" id="KW-0808">Transferase</keyword>
<evidence type="ECO:0000313" key="11">
    <source>
        <dbReference type="Proteomes" id="UP001139353"/>
    </source>
</evidence>
<dbReference type="InterPro" id="IPR033983">
    <property type="entry name" value="Thiazole_synthase_ThiG"/>
</dbReference>
<dbReference type="Pfam" id="PF05690">
    <property type="entry name" value="ThiG"/>
    <property type="match status" value="1"/>
</dbReference>
<dbReference type="RefSeq" id="WP_275680696.1">
    <property type="nucleotide sequence ID" value="NZ_JAJLJH010000001.1"/>
</dbReference>
<feature type="binding site" evidence="8">
    <location>
        <begin position="225"/>
        <end position="226"/>
    </location>
    <ligand>
        <name>1-deoxy-D-xylulose 5-phosphate</name>
        <dbReference type="ChEBI" id="CHEBI:57792"/>
    </ligand>
</feature>
<dbReference type="HAMAP" id="MF_00443">
    <property type="entry name" value="ThiG"/>
    <property type="match status" value="1"/>
</dbReference>
<keyword evidence="6 8" id="KW-0704">Schiff base</keyword>
<sequence length="277" mass="29061">MTTRLDFSAAAPSPWRVYGQRLDSRFLIGSAGYPSPDVLARAITASGAQVVTVGLKREIAGDVQPHGGDAVAMLRAVCESTGARLLPNTAGCRSAREAVLLAQMSRELFDTPWIKLEVVGDDHTLQPDPFELVDAATHLVKLGFQVFPYCTDDLVVCRRLLAAGCEVLMPWAAPIGSGLGVLDPAALRSLRARLPGVPLIVDAGLGAPSHAAFAMELGYDGVLLNSAVAQAVDPPQMAMAFAHAIAAGRLGYEAGLIAPQDMARPSTPCGNEPILVD</sequence>
<keyword evidence="5 8" id="KW-0784">Thiamine biosynthesis</keyword>
<dbReference type="PANTHER" id="PTHR34266:SF2">
    <property type="entry name" value="THIAZOLE SYNTHASE"/>
    <property type="match status" value="1"/>
</dbReference>
<dbReference type="GO" id="GO:0009229">
    <property type="term" value="P:thiamine diphosphate biosynthetic process"/>
    <property type="evidence" value="ECO:0007669"/>
    <property type="project" value="UniProtKB-UniRule"/>
</dbReference>
<dbReference type="Gene3D" id="3.20.20.70">
    <property type="entry name" value="Aldolase class I"/>
    <property type="match status" value="1"/>
</dbReference>
<name>A0A9X1YDR9_9BURK</name>
<feature type="domain" description="Thiazole synthase ThiG" evidence="9">
    <location>
        <begin position="17"/>
        <end position="268"/>
    </location>
</feature>
<evidence type="ECO:0000256" key="3">
    <source>
        <dbReference type="ARBA" id="ARBA00011960"/>
    </source>
</evidence>
<evidence type="ECO:0000256" key="7">
    <source>
        <dbReference type="ARBA" id="ARBA00049897"/>
    </source>
</evidence>
<evidence type="ECO:0000256" key="2">
    <source>
        <dbReference type="ARBA" id="ARBA00004948"/>
    </source>
</evidence>
<evidence type="ECO:0000259" key="9">
    <source>
        <dbReference type="Pfam" id="PF05690"/>
    </source>
</evidence>
<comment type="pathway">
    <text evidence="2 8">Cofactor biosynthesis; thiamine diphosphate biosynthesis.</text>
</comment>
<dbReference type="AlphaFoldDB" id="A0A9X1YDR9"/>
<evidence type="ECO:0000256" key="1">
    <source>
        <dbReference type="ARBA" id="ARBA00002834"/>
    </source>
</evidence>
<evidence type="ECO:0000256" key="6">
    <source>
        <dbReference type="ARBA" id="ARBA00023270"/>
    </source>
</evidence>
<comment type="similarity">
    <text evidence="8">Belongs to the ThiG family.</text>
</comment>
<feature type="binding site" evidence="8">
    <location>
        <begin position="203"/>
        <end position="204"/>
    </location>
    <ligand>
        <name>1-deoxy-D-xylulose 5-phosphate</name>
        <dbReference type="ChEBI" id="CHEBI:57792"/>
    </ligand>
</feature>
<dbReference type="GO" id="GO:1990107">
    <property type="term" value="F:thiazole synthase activity"/>
    <property type="evidence" value="ECO:0007669"/>
    <property type="project" value="UniProtKB-EC"/>
</dbReference>
<dbReference type="EMBL" id="JAJLJH010000001">
    <property type="protein sequence ID" value="MCK9684669.1"/>
    <property type="molecule type" value="Genomic_DNA"/>
</dbReference>
<evidence type="ECO:0000256" key="5">
    <source>
        <dbReference type="ARBA" id="ARBA00022977"/>
    </source>
</evidence>
<comment type="function">
    <text evidence="1 8">Catalyzes the rearrangement of 1-deoxy-D-xylulose 5-phosphate (DXP) to produce the thiazole phosphate moiety of thiamine. Sulfur is provided by the thiocarboxylate moiety of the carrier protein ThiS. In vitro, sulfur can be provided by H(2)S.</text>
</comment>
<dbReference type="GO" id="GO:0005737">
    <property type="term" value="C:cytoplasm"/>
    <property type="evidence" value="ECO:0007669"/>
    <property type="project" value="UniProtKB-SubCell"/>
</dbReference>
<dbReference type="EC" id="2.8.1.10" evidence="3 8"/>
<comment type="catalytic activity">
    <reaction evidence="7 8">
        <text>[ThiS sulfur-carrier protein]-C-terminal-Gly-aminoethanethioate + 2-iminoacetate + 1-deoxy-D-xylulose 5-phosphate = [ThiS sulfur-carrier protein]-C-terminal Gly-Gly + 2-[(2R,5Z)-2-carboxy-4-methylthiazol-5(2H)-ylidene]ethyl phosphate + 2 H2O + H(+)</text>
        <dbReference type="Rhea" id="RHEA:26297"/>
        <dbReference type="Rhea" id="RHEA-COMP:12909"/>
        <dbReference type="Rhea" id="RHEA-COMP:19908"/>
        <dbReference type="ChEBI" id="CHEBI:15377"/>
        <dbReference type="ChEBI" id="CHEBI:15378"/>
        <dbReference type="ChEBI" id="CHEBI:57792"/>
        <dbReference type="ChEBI" id="CHEBI:62899"/>
        <dbReference type="ChEBI" id="CHEBI:77846"/>
        <dbReference type="ChEBI" id="CHEBI:90778"/>
        <dbReference type="ChEBI" id="CHEBI:232372"/>
        <dbReference type="EC" id="2.8.1.10"/>
    </reaction>
</comment>
<accession>A0A9X1YDR9</accession>
<evidence type="ECO:0000256" key="8">
    <source>
        <dbReference type="HAMAP-Rule" id="MF_00443"/>
    </source>
</evidence>
<dbReference type="CDD" id="cd04728">
    <property type="entry name" value="ThiG"/>
    <property type="match status" value="1"/>
</dbReference>
<dbReference type="PANTHER" id="PTHR34266">
    <property type="entry name" value="THIAZOLE SYNTHASE"/>
    <property type="match status" value="1"/>
</dbReference>
<proteinExistence type="inferred from homology"/>
<dbReference type="InterPro" id="IPR013785">
    <property type="entry name" value="Aldolase_TIM"/>
</dbReference>
<comment type="caution">
    <text evidence="10">The sequence shown here is derived from an EMBL/GenBank/DDBJ whole genome shotgun (WGS) entry which is preliminary data.</text>
</comment>
<comment type="subunit">
    <text evidence="8">Homotetramer. Forms heterodimers with either ThiH or ThiS.</text>
</comment>
<evidence type="ECO:0000313" key="10">
    <source>
        <dbReference type="EMBL" id="MCK9684669.1"/>
    </source>
</evidence>
<organism evidence="10 11">
    <name type="scientific">Scleromatobacter humisilvae</name>
    <dbReference type="NCBI Taxonomy" id="2897159"/>
    <lineage>
        <taxon>Bacteria</taxon>
        <taxon>Pseudomonadati</taxon>
        <taxon>Pseudomonadota</taxon>
        <taxon>Betaproteobacteria</taxon>
        <taxon>Burkholderiales</taxon>
        <taxon>Sphaerotilaceae</taxon>
        <taxon>Scleromatobacter</taxon>
    </lineage>
</organism>
<reference evidence="10" key="1">
    <citation type="submission" date="2021-11" db="EMBL/GenBank/DDBJ databases">
        <title>BS-T2-15 a new species belonging to the Comamonadaceae family isolated from the soil of a French oak forest.</title>
        <authorList>
            <person name="Mieszkin S."/>
            <person name="Alain K."/>
        </authorList>
    </citation>
    <scope>NUCLEOTIDE SEQUENCE</scope>
    <source>
        <strain evidence="10">BS-T2-15</strain>
    </source>
</reference>
<gene>
    <name evidence="8" type="primary">thiG</name>
    <name evidence="10" type="ORF">LPC04_02995</name>
</gene>
<evidence type="ECO:0000256" key="4">
    <source>
        <dbReference type="ARBA" id="ARBA00022679"/>
    </source>
</evidence>
<dbReference type="Proteomes" id="UP001139353">
    <property type="component" value="Unassembled WGS sequence"/>
</dbReference>
<dbReference type="InterPro" id="IPR008867">
    <property type="entry name" value="ThiG"/>
</dbReference>